<gene>
    <name evidence="1" type="ORF">ACFO8Q_19670</name>
</gene>
<dbReference type="Gene3D" id="1.25.40.10">
    <property type="entry name" value="Tetratricopeptide repeat domain"/>
    <property type="match status" value="1"/>
</dbReference>
<keyword evidence="2" id="KW-1185">Reference proteome</keyword>
<dbReference type="RefSeq" id="WP_380028208.1">
    <property type="nucleotide sequence ID" value="NZ_JBHSHC010000137.1"/>
</dbReference>
<accession>A0ABV9Q7R6</accession>
<proteinExistence type="predicted"/>
<protein>
    <recommendedName>
        <fullName evidence="3">Tetratricopeptide repeat protein</fullName>
    </recommendedName>
</protein>
<sequence>MERTKRSRLKGRKTGVLDLEYENRVKLEKLFEEALERIDRGHLKKAVKLLQTALEISPEYVPAYIGLAILSLQKEDMAGFEEQMRQAYEHATDEDEKVMVMITKSQMLLDYEEPEKALQVLEECQEKHPGHSLHLNTSFVQVYLELGREEEAWDLVQSAIPSLEAQHADHFPQFMNWIFLMIELEKWNLWGKIQTRVKQFLKTIKEEEDRSRILEALLEQHGEYFAAVRYREAELFADLAHYLDPTNPFLFEVRKETREMVLLERELERMQNDDDLFPLVQLQAVEWFYEDVLDQDEFSELMDAIPPDVLEELETMNEEYAAGILRLKKKFPLLYKHYQESWDELFEEKAAGLNREARRRLK</sequence>
<evidence type="ECO:0008006" key="3">
    <source>
        <dbReference type="Google" id="ProtNLM"/>
    </source>
</evidence>
<evidence type="ECO:0000313" key="2">
    <source>
        <dbReference type="Proteomes" id="UP001596002"/>
    </source>
</evidence>
<comment type="caution">
    <text evidence="1">The sequence shown here is derived from an EMBL/GenBank/DDBJ whole genome shotgun (WGS) entry which is preliminary data.</text>
</comment>
<dbReference type="InterPro" id="IPR011990">
    <property type="entry name" value="TPR-like_helical_dom_sf"/>
</dbReference>
<reference evidence="2" key="1">
    <citation type="journal article" date="2019" name="Int. J. Syst. Evol. Microbiol.">
        <title>The Global Catalogue of Microorganisms (GCM) 10K type strain sequencing project: providing services to taxonomists for standard genome sequencing and annotation.</title>
        <authorList>
            <consortium name="The Broad Institute Genomics Platform"/>
            <consortium name="The Broad Institute Genome Sequencing Center for Infectious Disease"/>
            <person name="Wu L."/>
            <person name="Ma J."/>
        </authorList>
    </citation>
    <scope>NUCLEOTIDE SEQUENCE [LARGE SCALE GENOMIC DNA]</scope>
    <source>
        <strain evidence="2">WYCCWR 12678</strain>
    </source>
</reference>
<dbReference type="Proteomes" id="UP001596002">
    <property type="component" value="Unassembled WGS sequence"/>
</dbReference>
<evidence type="ECO:0000313" key="1">
    <source>
        <dbReference type="EMBL" id="MFC4769552.1"/>
    </source>
</evidence>
<dbReference type="SUPFAM" id="SSF48452">
    <property type="entry name" value="TPR-like"/>
    <property type="match status" value="1"/>
</dbReference>
<dbReference type="EMBL" id="JBHSHC010000137">
    <property type="protein sequence ID" value="MFC4769552.1"/>
    <property type="molecule type" value="Genomic_DNA"/>
</dbReference>
<name>A0ABV9Q7R6_9BACL</name>
<organism evidence="1 2">
    <name type="scientific">Effusibacillus consociatus</name>
    <dbReference type="NCBI Taxonomy" id="1117041"/>
    <lineage>
        <taxon>Bacteria</taxon>
        <taxon>Bacillati</taxon>
        <taxon>Bacillota</taxon>
        <taxon>Bacilli</taxon>
        <taxon>Bacillales</taxon>
        <taxon>Alicyclobacillaceae</taxon>
        <taxon>Effusibacillus</taxon>
    </lineage>
</organism>